<accession>A0A4V5UYV3</accession>
<dbReference type="Proteomes" id="UP000305836">
    <property type="component" value="Unassembled WGS sequence"/>
</dbReference>
<evidence type="ECO:0000313" key="1">
    <source>
        <dbReference type="EMBL" id="TKK77723.1"/>
    </source>
</evidence>
<evidence type="ECO:0000313" key="2">
    <source>
        <dbReference type="Proteomes" id="UP000305836"/>
    </source>
</evidence>
<sequence>MRLLLDEDVPVPLLDLIRHLLRRPEPGHEVEHVGSLGWRGKKDRPLYRDAAERKFNAILTNDMSQLNDPDECKALQRSRLHYISYDLDNGLDGLALASAAICAAIRPVMAELDTVSTQRIVHIQRVAKARRRYDISNPATNPPTEYWP</sequence>
<name>A0A4V5UYV3_9ACTN</name>
<reference evidence="1 2" key="1">
    <citation type="submission" date="2019-04" db="EMBL/GenBank/DDBJ databases">
        <title>Kribbella sp. NEAU-THZ 27 nov., a novel actinomycete isolated from soil.</title>
        <authorList>
            <person name="Duan L."/>
        </authorList>
    </citation>
    <scope>NUCLEOTIDE SEQUENCE [LARGE SCALE GENOMIC DNA]</scope>
    <source>
        <strain evidence="2">NEAU-THZ27</strain>
    </source>
</reference>
<keyword evidence="2" id="KW-1185">Reference proteome</keyword>
<comment type="caution">
    <text evidence="1">The sequence shown here is derived from an EMBL/GenBank/DDBJ whole genome shotgun (WGS) entry which is preliminary data.</text>
</comment>
<gene>
    <name evidence="1" type="ORF">FDA38_21505</name>
</gene>
<organism evidence="1 2">
    <name type="scientific">Kribbella jiaozuonensis</name>
    <dbReference type="NCBI Taxonomy" id="2575441"/>
    <lineage>
        <taxon>Bacteria</taxon>
        <taxon>Bacillati</taxon>
        <taxon>Actinomycetota</taxon>
        <taxon>Actinomycetes</taxon>
        <taxon>Propionibacteriales</taxon>
        <taxon>Kribbellaceae</taxon>
        <taxon>Kribbella</taxon>
    </lineage>
</organism>
<dbReference type="RefSeq" id="WP_137255894.1">
    <property type="nucleotide sequence ID" value="NZ_JBHSPQ010000002.1"/>
</dbReference>
<protein>
    <submittedName>
        <fullName evidence="1">Uncharacterized protein</fullName>
    </submittedName>
</protein>
<proteinExistence type="predicted"/>
<dbReference type="AlphaFoldDB" id="A0A4V5UYV3"/>
<dbReference type="EMBL" id="SZPZ01000003">
    <property type="protein sequence ID" value="TKK77723.1"/>
    <property type="molecule type" value="Genomic_DNA"/>
</dbReference>
<dbReference type="OrthoDB" id="3699343at2"/>